<sequence length="339" mass="38336">MQFALPPRKTSHPPLYTRPSQSSALRRRQLKTVGIFGLVVISVLFLLSRIFSSSGSSSSTIVASGPKVVLVTVLDEQNSSDKYIQRIKQNREDYVKRHGYVNFFASTAEYVPILNNAPRSWASIPALRHAMTLYPRSTFFFSLSPHALIMDPTIPITSHILEPKKLESLMIKDVPVVPPDSVIKTFSHLSGKDVDFIISQDGENLSSGSFIIRRGEWAKYFLDAWFDPLYRRYNFAKAEVHALVRASHQTILLLSILNSRAQDHIVQWHPTILAKLALVPQRMLNSYSPLAPKPSSNGVYHDGDFIIRFKDCESGGARNCEKEMDPYFQEWAKKTGNNK</sequence>
<evidence type="ECO:0000256" key="4">
    <source>
        <dbReference type="SAM" id="MobiDB-lite"/>
    </source>
</evidence>
<name>A0AAF0DL55_9EURO</name>
<evidence type="ECO:0000256" key="5">
    <source>
        <dbReference type="SAM" id="Phobius"/>
    </source>
</evidence>
<accession>A0AAF0DL55</accession>
<keyword evidence="2" id="KW-0328">Glycosyltransferase</keyword>
<dbReference type="AlphaFoldDB" id="A0AAF0DL55"/>
<evidence type="ECO:0000313" key="6">
    <source>
        <dbReference type="EMBL" id="WEW60825.1"/>
    </source>
</evidence>
<dbReference type="GO" id="GO:0000136">
    <property type="term" value="C:mannan polymerase complex"/>
    <property type="evidence" value="ECO:0007669"/>
    <property type="project" value="TreeGrafter"/>
</dbReference>
<comment type="similarity">
    <text evidence="1">Belongs to the glycosyltransferase 34 family.</text>
</comment>
<keyword evidence="5" id="KW-1133">Transmembrane helix</keyword>
<reference evidence="6" key="1">
    <citation type="submission" date="2023-03" db="EMBL/GenBank/DDBJ databases">
        <title>Emydomyces testavorans Genome Sequence.</title>
        <authorList>
            <person name="Hoyer L."/>
        </authorList>
    </citation>
    <scope>NUCLEOTIDE SEQUENCE</scope>
    <source>
        <strain evidence="6">16-2883</strain>
    </source>
</reference>
<feature type="region of interest" description="Disordered" evidence="4">
    <location>
        <begin position="1"/>
        <end position="21"/>
    </location>
</feature>
<protein>
    <submittedName>
        <fullName evidence="6">Alpha-1,6-mannosyltransferase mnn11</fullName>
    </submittedName>
</protein>
<dbReference type="EMBL" id="CP120630">
    <property type="protein sequence ID" value="WEW60825.1"/>
    <property type="molecule type" value="Genomic_DNA"/>
</dbReference>
<evidence type="ECO:0000313" key="7">
    <source>
        <dbReference type="Proteomes" id="UP001219355"/>
    </source>
</evidence>
<dbReference type="InterPro" id="IPR008630">
    <property type="entry name" value="Glyco_trans_34"/>
</dbReference>
<feature type="transmembrane region" description="Helical" evidence="5">
    <location>
        <begin position="33"/>
        <end position="51"/>
    </location>
</feature>
<dbReference type="Gene3D" id="3.90.550.10">
    <property type="entry name" value="Spore Coat Polysaccharide Biosynthesis Protein SpsA, Chain A"/>
    <property type="match status" value="1"/>
</dbReference>
<proteinExistence type="inferred from homology"/>
<dbReference type="InterPro" id="IPR029044">
    <property type="entry name" value="Nucleotide-diphossugar_trans"/>
</dbReference>
<dbReference type="GO" id="GO:0006487">
    <property type="term" value="P:protein N-linked glycosylation"/>
    <property type="evidence" value="ECO:0007669"/>
    <property type="project" value="TreeGrafter"/>
</dbReference>
<evidence type="ECO:0000256" key="1">
    <source>
        <dbReference type="ARBA" id="ARBA00005664"/>
    </source>
</evidence>
<dbReference type="GO" id="GO:0000009">
    <property type="term" value="F:alpha-1,6-mannosyltransferase activity"/>
    <property type="evidence" value="ECO:0007669"/>
    <property type="project" value="TreeGrafter"/>
</dbReference>
<dbReference type="PANTHER" id="PTHR31306:SF10">
    <property type="entry name" value="ALPHA-1,6-MANNOSYLTRANSFERASE MNN11-RELATED"/>
    <property type="match status" value="1"/>
</dbReference>
<dbReference type="FunFam" id="3.90.550.10:FF:000149">
    <property type="entry name" value="Alpha-1,6-mannosyltransferase subunit"/>
    <property type="match status" value="1"/>
</dbReference>
<keyword evidence="3" id="KW-0808">Transferase</keyword>
<keyword evidence="5" id="KW-0812">Transmembrane</keyword>
<keyword evidence="7" id="KW-1185">Reference proteome</keyword>
<dbReference type="PANTHER" id="PTHR31306">
    <property type="entry name" value="ALPHA-1,6-MANNOSYLTRANSFERASE MNN11-RELATED"/>
    <property type="match status" value="1"/>
</dbReference>
<evidence type="ECO:0000256" key="2">
    <source>
        <dbReference type="ARBA" id="ARBA00022676"/>
    </source>
</evidence>
<organism evidence="6 7">
    <name type="scientific">Emydomyces testavorans</name>
    <dbReference type="NCBI Taxonomy" id="2070801"/>
    <lineage>
        <taxon>Eukaryota</taxon>
        <taxon>Fungi</taxon>
        <taxon>Dikarya</taxon>
        <taxon>Ascomycota</taxon>
        <taxon>Pezizomycotina</taxon>
        <taxon>Eurotiomycetes</taxon>
        <taxon>Eurotiomycetidae</taxon>
        <taxon>Onygenales</taxon>
        <taxon>Nannizziopsiaceae</taxon>
        <taxon>Emydomyces</taxon>
    </lineage>
</organism>
<dbReference type="Pfam" id="PF05637">
    <property type="entry name" value="Glyco_transf_34"/>
    <property type="match status" value="1"/>
</dbReference>
<gene>
    <name evidence="6" type="primary">MNN11</name>
    <name evidence="6" type="ORF">PRK78_006313</name>
</gene>
<keyword evidence="5" id="KW-0472">Membrane</keyword>
<evidence type="ECO:0000256" key="3">
    <source>
        <dbReference type="ARBA" id="ARBA00022679"/>
    </source>
</evidence>
<dbReference type="Proteomes" id="UP001219355">
    <property type="component" value="Chromosome 4"/>
</dbReference>